<evidence type="ECO:0000313" key="4">
    <source>
        <dbReference type="EMBL" id="SMP01447.1"/>
    </source>
</evidence>
<dbReference type="RefSeq" id="WP_208997078.1">
    <property type="nucleotide sequence ID" value="NZ_BAAAEA010000001.1"/>
</dbReference>
<dbReference type="CDD" id="cd04301">
    <property type="entry name" value="NAT_SF"/>
    <property type="match status" value="1"/>
</dbReference>
<protein>
    <submittedName>
        <fullName evidence="4">Acetyltransferase (GNAT) domain-containing protein</fullName>
    </submittedName>
</protein>
<keyword evidence="1" id="KW-0808">Transferase</keyword>
<accession>A0ABY1N767</accession>
<evidence type="ECO:0000313" key="5">
    <source>
        <dbReference type="Proteomes" id="UP001157914"/>
    </source>
</evidence>
<gene>
    <name evidence="4" type="ORF">SAMN06265374_0361</name>
</gene>
<evidence type="ECO:0000256" key="1">
    <source>
        <dbReference type="ARBA" id="ARBA00022679"/>
    </source>
</evidence>
<reference evidence="4 5" key="1">
    <citation type="submission" date="2017-05" db="EMBL/GenBank/DDBJ databases">
        <authorList>
            <person name="Varghese N."/>
            <person name="Submissions S."/>
        </authorList>
    </citation>
    <scope>NUCLEOTIDE SEQUENCE [LARGE SCALE GENOMIC DNA]</scope>
    <source>
        <strain evidence="4 5">DSM 15949</strain>
    </source>
</reference>
<dbReference type="InterPro" id="IPR016181">
    <property type="entry name" value="Acyl_CoA_acyltransferase"/>
</dbReference>
<sequence length="159" mass="16927">MKTVRADTDIRQATLQDAGAIKQCIEAAYAPVKQRISDLPDVSSGIKEDIARNTVLVACSGTSIQGCIICGLDGTAKGHIMNLAVDPVFAGRGIGKQLIKAAEARLTENGARSIDLATHVGMPENVDLYSRLGWTETSRQDNKVTMTKPVSASSLSKRD</sequence>
<dbReference type="Gene3D" id="3.40.630.30">
    <property type="match status" value="1"/>
</dbReference>
<dbReference type="Proteomes" id="UP001157914">
    <property type="component" value="Unassembled WGS sequence"/>
</dbReference>
<keyword evidence="2" id="KW-0012">Acyltransferase</keyword>
<dbReference type="EMBL" id="FXTT01000001">
    <property type="protein sequence ID" value="SMP01447.1"/>
    <property type="molecule type" value="Genomic_DNA"/>
</dbReference>
<dbReference type="InterPro" id="IPR000182">
    <property type="entry name" value="GNAT_dom"/>
</dbReference>
<dbReference type="PANTHER" id="PTHR43877">
    <property type="entry name" value="AMINOALKYLPHOSPHONATE N-ACETYLTRANSFERASE-RELATED-RELATED"/>
    <property type="match status" value="1"/>
</dbReference>
<comment type="caution">
    <text evidence="4">The sequence shown here is derived from an EMBL/GenBank/DDBJ whole genome shotgun (WGS) entry which is preliminary data.</text>
</comment>
<organism evidence="4 5">
    <name type="scientific">Roseibium denhamense</name>
    <dbReference type="NCBI Taxonomy" id="76305"/>
    <lineage>
        <taxon>Bacteria</taxon>
        <taxon>Pseudomonadati</taxon>
        <taxon>Pseudomonadota</taxon>
        <taxon>Alphaproteobacteria</taxon>
        <taxon>Hyphomicrobiales</taxon>
        <taxon>Stappiaceae</taxon>
        <taxon>Roseibium</taxon>
    </lineage>
</organism>
<evidence type="ECO:0000259" key="3">
    <source>
        <dbReference type="PROSITE" id="PS51186"/>
    </source>
</evidence>
<proteinExistence type="predicted"/>
<dbReference type="Pfam" id="PF00583">
    <property type="entry name" value="Acetyltransf_1"/>
    <property type="match status" value="1"/>
</dbReference>
<dbReference type="PANTHER" id="PTHR43877:SF2">
    <property type="entry name" value="AMINOALKYLPHOSPHONATE N-ACETYLTRANSFERASE-RELATED"/>
    <property type="match status" value="1"/>
</dbReference>
<keyword evidence="5" id="KW-1185">Reference proteome</keyword>
<dbReference type="PROSITE" id="PS51186">
    <property type="entry name" value="GNAT"/>
    <property type="match status" value="1"/>
</dbReference>
<name>A0ABY1N767_9HYPH</name>
<evidence type="ECO:0000256" key="2">
    <source>
        <dbReference type="ARBA" id="ARBA00023315"/>
    </source>
</evidence>
<feature type="domain" description="N-acetyltransferase" evidence="3">
    <location>
        <begin position="8"/>
        <end position="151"/>
    </location>
</feature>
<dbReference type="InterPro" id="IPR050832">
    <property type="entry name" value="Bact_Acetyltransf"/>
</dbReference>
<dbReference type="SUPFAM" id="SSF55729">
    <property type="entry name" value="Acyl-CoA N-acyltransferases (Nat)"/>
    <property type="match status" value="1"/>
</dbReference>